<dbReference type="OrthoDB" id="1653798at2"/>
<dbReference type="GO" id="GO:0008990">
    <property type="term" value="F:rRNA (guanine-N2-)-methyltransferase activity"/>
    <property type="evidence" value="ECO:0007669"/>
    <property type="project" value="InterPro"/>
</dbReference>
<evidence type="ECO:0000313" key="2">
    <source>
        <dbReference type="Proteomes" id="UP000321816"/>
    </source>
</evidence>
<keyword evidence="1" id="KW-0489">Methyltransferase</keyword>
<proteinExistence type="predicted"/>
<dbReference type="AlphaFoldDB" id="A0A5C7FMU8"/>
<name>A0A5C7FMU8_9BACI</name>
<sequence length="269" mass="29336">MTGVESIAVVTTAGKHAEQLSPYAEKLASENGFVCIPRNKKSINYLLQEYGKPLLVVSKTKLELYTTVDEAPFFYHPNAASLRFKQLLKTGRDPLISEADVKPGDQIVDATMGLGADSLLLAWAAGSKGEVTGVESSRLISLIVREGLRSYSMPVPEMKTAAARITVENTKSEDYLSLLDTDSVDTVLFDPMFTGAVSGSSGLSAMRPLVNNNGLSGYLLEEACRVARKKVLLKDYSRSIIFKKYGFTLASRASANYQIGYIDTKERTI</sequence>
<dbReference type="Proteomes" id="UP000321816">
    <property type="component" value="Chromosome"/>
</dbReference>
<accession>A0A5C7FMU8</accession>
<dbReference type="PANTHER" id="PTHR36112:SF1">
    <property type="entry name" value="RIBOSOMAL RNA SMALL SUBUNIT METHYLTRANSFERASE J"/>
    <property type="match status" value="1"/>
</dbReference>
<dbReference type="Pfam" id="PF04445">
    <property type="entry name" value="SAM_MT"/>
    <property type="match status" value="1"/>
</dbReference>
<protein>
    <submittedName>
        <fullName evidence="1">Class I SAM-dependent methyltransferase</fullName>
        <ecNumber evidence="1">2.1.1.-</ecNumber>
    </submittedName>
</protein>
<gene>
    <name evidence="1" type="ORF">FTX54_009090</name>
</gene>
<dbReference type="EMBL" id="CP144914">
    <property type="protein sequence ID" value="WWD78591.1"/>
    <property type="molecule type" value="Genomic_DNA"/>
</dbReference>
<dbReference type="SUPFAM" id="SSF53335">
    <property type="entry name" value="S-adenosyl-L-methionine-dependent methyltransferases"/>
    <property type="match status" value="1"/>
</dbReference>
<keyword evidence="1" id="KW-0808">Transferase</keyword>
<dbReference type="InterPro" id="IPR029063">
    <property type="entry name" value="SAM-dependent_MTases_sf"/>
</dbReference>
<dbReference type="RefSeq" id="WP_147802287.1">
    <property type="nucleotide sequence ID" value="NZ_CP144914.1"/>
</dbReference>
<dbReference type="PANTHER" id="PTHR36112">
    <property type="entry name" value="RIBOSOMAL RNA SMALL SUBUNIT METHYLTRANSFERASE J"/>
    <property type="match status" value="1"/>
</dbReference>
<evidence type="ECO:0000313" key="1">
    <source>
        <dbReference type="EMBL" id="WWD78591.1"/>
    </source>
</evidence>
<dbReference type="KEGG" id="ahal:FTX54_009090"/>
<reference evidence="1 2" key="1">
    <citation type="submission" date="2024-01" db="EMBL/GenBank/DDBJ databases">
        <title>Complete Genome Sequence of Alkalicoccus halolimnae BZ-SZ-XJ29T, a Moderately Halophilic Bacterium Isolated from a Salt Lake.</title>
        <authorList>
            <person name="Zhao B."/>
        </authorList>
    </citation>
    <scope>NUCLEOTIDE SEQUENCE [LARGE SCALE GENOMIC DNA]</scope>
    <source>
        <strain evidence="1 2">BZ-SZ-XJ29</strain>
    </source>
</reference>
<dbReference type="InterPro" id="IPR007536">
    <property type="entry name" value="16SrRNA_methylTrfase_J"/>
</dbReference>
<dbReference type="Gene3D" id="3.40.50.150">
    <property type="entry name" value="Vaccinia Virus protein VP39"/>
    <property type="match status" value="1"/>
</dbReference>
<keyword evidence="2" id="KW-1185">Reference proteome</keyword>
<dbReference type="EC" id="2.1.1.-" evidence="1"/>
<organism evidence="1 2">
    <name type="scientific">Alkalicoccus halolimnae</name>
    <dbReference type="NCBI Taxonomy" id="1667239"/>
    <lineage>
        <taxon>Bacteria</taxon>
        <taxon>Bacillati</taxon>
        <taxon>Bacillota</taxon>
        <taxon>Bacilli</taxon>
        <taxon>Bacillales</taxon>
        <taxon>Bacillaceae</taxon>
        <taxon>Alkalicoccus</taxon>
    </lineage>
</organism>